<dbReference type="GO" id="GO:0016020">
    <property type="term" value="C:membrane"/>
    <property type="evidence" value="ECO:0007669"/>
    <property type="project" value="UniProtKB-SubCell"/>
</dbReference>
<dbReference type="CDD" id="cd17356">
    <property type="entry name" value="MFS_HXT"/>
    <property type="match status" value="1"/>
</dbReference>
<evidence type="ECO:0000313" key="11">
    <source>
        <dbReference type="EMBL" id="PYI29962.1"/>
    </source>
</evidence>
<feature type="transmembrane region" description="Helical" evidence="9">
    <location>
        <begin position="6"/>
        <end position="27"/>
    </location>
</feature>
<comment type="subcellular location">
    <subcellularLocation>
        <location evidence="1">Membrane</location>
        <topology evidence="1">Multi-pass membrane protein</topology>
    </subcellularLocation>
</comment>
<feature type="transmembrane region" description="Helical" evidence="9">
    <location>
        <begin position="468"/>
        <end position="486"/>
    </location>
</feature>
<dbReference type="NCBIfam" id="TIGR00879">
    <property type="entry name" value="SP"/>
    <property type="match status" value="1"/>
</dbReference>
<dbReference type="PANTHER" id="PTHR48022">
    <property type="entry name" value="PLASTIDIC GLUCOSE TRANSPORTER 4"/>
    <property type="match status" value="1"/>
</dbReference>
<dbReference type="Gene3D" id="1.20.1250.20">
    <property type="entry name" value="MFS general substrate transporter like domains"/>
    <property type="match status" value="1"/>
</dbReference>
<evidence type="ECO:0000256" key="4">
    <source>
        <dbReference type="ARBA" id="ARBA00022692"/>
    </source>
</evidence>
<dbReference type="SUPFAM" id="SSF103473">
    <property type="entry name" value="MFS general substrate transporter"/>
    <property type="match status" value="1"/>
</dbReference>
<gene>
    <name evidence="11" type="ORF">BP00DRAFT_478285</name>
</gene>
<evidence type="ECO:0000259" key="10">
    <source>
        <dbReference type="PROSITE" id="PS50850"/>
    </source>
</evidence>
<keyword evidence="4 9" id="KW-0812">Transmembrane</keyword>
<evidence type="ECO:0000256" key="9">
    <source>
        <dbReference type="SAM" id="Phobius"/>
    </source>
</evidence>
<dbReference type="Proteomes" id="UP000248817">
    <property type="component" value="Unassembled WGS sequence"/>
</dbReference>
<keyword evidence="12" id="KW-1185">Reference proteome</keyword>
<dbReference type="InterPro" id="IPR003663">
    <property type="entry name" value="Sugar/inositol_transpt"/>
</dbReference>
<dbReference type="InterPro" id="IPR050360">
    <property type="entry name" value="MFS_Sugar_Transporters"/>
</dbReference>
<sequence length="564" mass="62170">MLVGNIYVIAGVSVVGGALFGFDISSLSAQLNENSYKCYFNQGPQGPPFTDDEDCSGPTSLNQGGITAAMAAGSWLGALISGPLSDRIGRKTSIMVGCVIWLIGSIIICASQNIGMLVVGRIINGLSVGIESAQVPVYISELSPPSKRGRFVGMQQWAITWGILIMFYISYGCSYIGGQKSYNYSTASWRVPWGLQMLPAVFLLGGMLLLPESPRWLARKDRWEECHRVLALVHAKGDLHHPFVALEMQDIRDMCELERQYKNVTYLDLFKPQMLNRTLIGLFTQIWSQLTGMNVMSILPWLIVSIVYYITYLFSMAGYTGNSTLLASSIQYIINVLMTLPALIWMDRWGRRLPLLVGSALMAVWMYTNAGIMAVHGVVVPGGIDGVAAESMRLHGAAARGLIACTYLFVASFAPTLGPVSWTYPPELFPLRLRGKGVALSTSGNWAFNTALGLFTPTAFANIRWKTYIIFGVFNTAMFIHFYFIFPETAGKTLEETEAMFEDPNGIKYLGTPAWKTRVKTSAVREMERGHVDLESKIAPGHSHTEHTETVSAGEKRAEERAEV</sequence>
<evidence type="ECO:0000256" key="3">
    <source>
        <dbReference type="ARBA" id="ARBA00022448"/>
    </source>
</evidence>
<proteinExistence type="inferred from homology"/>
<name>A0A2V5I4G1_9EURO</name>
<protein>
    <submittedName>
        <fullName evidence="11">General substrate transporter</fullName>
    </submittedName>
</protein>
<accession>A0A2V5I4G1</accession>
<dbReference type="GO" id="GO:0005351">
    <property type="term" value="F:carbohydrate:proton symporter activity"/>
    <property type="evidence" value="ECO:0007669"/>
    <property type="project" value="TreeGrafter"/>
</dbReference>
<dbReference type="EMBL" id="KZ825523">
    <property type="protein sequence ID" value="PYI29962.1"/>
    <property type="molecule type" value="Genomic_DNA"/>
</dbReference>
<dbReference type="PROSITE" id="PS00217">
    <property type="entry name" value="SUGAR_TRANSPORT_2"/>
    <property type="match status" value="1"/>
</dbReference>
<evidence type="ECO:0000256" key="7">
    <source>
        <dbReference type="RuleBase" id="RU003346"/>
    </source>
</evidence>
<evidence type="ECO:0000256" key="1">
    <source>
        <dbReference type="ARBA" id="ARBA00004141"/>
    </source>
</evidence>
<reference evidence="11 12" key="1">
    <citation type="submission" date="2018-02" db="EMBL/GenBank/DDBJ databases">
        <title>The genomes of Aspergillus section Nigri reveals drivers in fungal speciation.</title>
        <authorList>
            <consortium name="DOE Joint Genome Institute"/>
            <person name="Vesth T.C."/>
            <person name="Nybo J."/>
            <person name="Theobald S."/>
            <person name="Brandl J."/>
            <person name="Frisvad J.C."/>
            <person name="Nielsen K.F."/>
            <person name="Lyhne E.K."/>
            <person name="Kogle M.E."/>
            <person name="Kuo A."/>
            <person name="Riley R."/>
            <person name="Clum A."/>
            <person name="Nolan M."/>
            <person name="Lipzen A."/>
            <person name="Salamov A."/>
            <person name="Henrissat B."/>
            <person name="Wiebenga A."/>
            <person name="De vries R.P."/>
            <person name="Grigoriev I.V."/>
            <person name="Mortensen U.H."/>
            <person name="Andersen M.R."/>
            <person name="Baker S.E."/>
        </authorList>
    </citation>
    <scope>NUCLEOTIDE SEQUENCE [LARGE SCALE GENOMIC DNA]</scope>
    <source>
        <strain evidence="11 12">CBS 114.80</strain>
    </source>
</reference>
<keyword evidence="5 9" id="KW-1133">Transmembrane helix</keyword>
<dbReference type="InterPro" id="IPR005828">
    <property type="entry name" value="MFS_sugar_transport-like"/>
</dbReference>
<dbReference type="AlphaFoldDB" id="A0A2V5I4G1"/>
<dbReference type="PROSITE" id="PS00216">
    <property type="entry name" value="SUGAR_TRANSPORT_1"/>
    <property type="match status" value="2"/>
</dbReference>
<feature type="compositionally biased region" description="Basic and acidic residues" evidence="8">
    <location>
        <begin position="543"/>
        <end position="564"/>
    </location>
</feature>
<organism evidence="11 12">
    <name type="scientific">Aspergillus indologenus CBS 114.80</name>
    <dbReference type="NCBI Taxonomy" id="1450541"/>
    <lineage>
        <taxon>Eukaryota</taxon>
        <taxon>Fungi</taxon>
        <taxon>Dikarya</taxon>
        <taxon>Ascomycota</taxon>
        <taxon>Pezizomycotina</taxon>
        <taxon>Eurotiomycetes</taxon>
        <taxon>Eurotiomycetidae</taxon>
        <taxon>Eurotiales</taxon>
        <taxon>Aspergillaceae</taxon>
        <taxon>Aspergillus</taxon>
        <taxon>Aspergillus subgen. Circumdati</taxon>
    </lineage>
</organism>
<comment type="similarity">
    <text evidence="2 7">Belongs to the major facilitator superfamily. Sugar transporter (TC 2.A.1.1) family.</text>
</comment>
<evidence type="ECO:0000313" key="12">
    <source>
        <dbReference type="Proteomes" id="UP000248817"/>
    </source>
</evidence>
<dbReference type="PANTHER" id="PTHR48022:SF7">
    <property type="entry name" value="MAJOR FACILITATOR SUPERFAMILY (MFS) PROFILE DOMAIN-CONTAINING PROTEIN-RELATED"/>
    <property type="match status" value="1"/>
</dbReference>
<evidence type="ECO:0000256" key="5">
    <source>
        <dbReference type="ARBA" id="ARBA00022989"/>
    </source>
</evidence>
<keyword evidence="6 9" id="KW-0472">Membrane</keyword>
<keyword evidence="3 7" id="KW-0813">Transport</keyword>
<dbReference type="Pfam" id="PF00083">
    <property type="entry name" value="Sugar_tr"/>
    <property type="match status" value="1"/>
</dbReference>
<feature type="transmembrane region" description="Helical" evidence="9">
    <location>
        <begin position="191"/>
        <end position="210"/>
    </location>
</feature>
<dbReference type="PRINTS" id="PR00171">
    <property type="entry name" value="SUGRTRNSPORT"/>
</dbReference>
<feature type="transmembrane region" description="Helical" evidence="9">
    <location>
        <begin position="94"/>
        <end position="116"/>
    </location>
</feature>
<feature type="transmembrane region" description="Helical" evidence="9">
    <location>
        <begin position="353"/>
        <end position="377"/>
    </location>
</feature>
<feature type="domain" description="Major facilitator superfamily (MFS) profile" evidence="10">
    <location>
        <begin position="9"/>
        <end position="490"/>
    </location>
</feature>
<dbReference type="FunFam" id="1.20.1250.20:FF:000026">
    <property type="entry name" value="MFS quinate transporter QutD"/>
    <property type="match status" value="1"/>
</dbReference>
<evidence type="ECO:0000256" key="2">
    <source>
        <dbReference type="ARBA" id="ARBA00010992"/>
    </source>
</evidence>
<feature type="transmembrane region" description="Helical" evidence="9">
    <location>
        <begin position="397"/>
        <end position="417"/>
    </location>
</feature>
<feature type="transmembrane region" description="Helical" evidence="9">
    <location>
        <begin position="151"/>
        <end position="171"/>
    </location>
</feature>
<dbReference type="InterPro" id="IPR005829">
    <property type="entry name" value="Sugar_transporter_CS"/>
</dbReference>
<evidence type="ECO:0000256" key="6">
    <source>
        <dbReference type="ARBA" id="ARBA00023136"/>
    </source>
</evidence>
<dbReference type="InterPro" id="IPR020846">
    <property type="entry name" value="MFS_dom"/>
</dbReference>
<feature type="transmembrane region" description="Helical" evidence="9">
    <location>
        <begin position="325"/>
        <end position="346"/>
    </location>
</feature>
<evidence type="ECO:0000256" key="8">
    <source>
        <dbReference type="SAM" id="MobiDB-lite"/>
    </source>
</evidence>
<feature type="transmembrane region" description="Helical" evidence="9">
    <location>
        <begin position="438"/>
        <end position="456"/>
    </location>
</feature>
<dbReference type="InterPro" id="IPR036259">
    <property type="entry name" value="MFS_trans_sf"/>
</dbReference>
<feature type="region of interest" description="Disordered" evidence="8">
    <location>
        <begin position="539"/>
        <end position="564"/>
    </location>
</feature>
<feature type="transmembrane region" description="Helical" evidence="9">
    <location>
        <begin position="298"/>
        <end position="319"/>
    </location>
</feature>
<dbReference type="PROSITE" id="PS50850">
    <property type="entry name" value="MFS"/>
    <property type="match status" value="1"/>
</dbReference>